<dbReference type="Pfam" id="PF04748">
    <property type="entry name" value="Polysacc_deac_2"/>
    <property type="match status" value="1"/>
</dbReference>
<dbReference type="AlphaFoldDB" id="A0A1D8GPZ8"/>
<dbReference type="InterPro" id="IPR006837">
    <property type="entry name" value="Divergent_DAC"/>
</dbReference>
<dbReference type="InterPro" id="IPR011330">
    <property type="entry name" value="Glyco_hydro/deAcase_b/a-brl"/>
</dbReference>
<dbReference type="CDD" id="cd10936">
    <property type="entry name" value="CE4_DAC2"/>
    <property type="match status" value="1"/>
</dbReference>
<organism evidence="1 2">
    <name type="scientific">Geosporobacter ferrireducens</name>
    <dbReference type="NCBI Taxonomy" id="1424294"/>
    <lineage>
        <taxon>Bacteria</taxon>
        <taxon>Bacillati</taxon>
        <taxon>Bacillota</taxon>
        <taxon>Clostridia</taxon>
        <taxon>Peptostreptococcales</taxon>
        <taxon>Thermotaleaceae</taxon>
        <taxon>Geosporobacter</taxon>
    </lineage>
</organism>
<dbReference type="Proteomes" id="UP000095743">
    <property type="component" value="Chromosome"/>
</dbReference>
<gene>
    <name evidence="1" type="ORF">Gferi_05490</name>
</gene>
<name>A0A1D8GPZ8_9FIRM</name>
<proteinExistence type="predicted"/>
<dbReference type="SUPFAM" id="SSF88713">
    <property type="entry name" value="Glycoside hydrolase/deacetylase"/>
    <property type="match status" value="1"/>
</dbReference>
<evidence type="ECO:0000313" key="1">
    <source>
        <dbReference type="EMBL" id="AOT73006.1"/>
    </source>
</evidence>
<sequence>MGILILSIVTGGIMLFIKSSVPVTTENSAEGYIALVIDDLGNNAEGTKELLSLDIPMTVAVMPFRPYSRQDAEAAHQAGMEVIMHVPMQPEKGKPEWLGPKGITEDLSQEEITERIYQGLEEIQYAAGMNNHMGSKAMQDERIVKILMEVAKNKNLFFIDSKTTMKSVAAIVATDLEVPYLERDVFLDHVKSKDEIRNSLKKLGDIALSRGYAVGIGHVGEQGGKITMEQIKAMIPELEKKGIRFVYSSQLLELSTYKEK</sequence>
<dbReference type="STRING" id="1424294.Gferi_05490"/>
<evidence type="ECO:0008006" key="3">
    <source>
        <dbReference type="Google" id="ProtNLM"/>
    </source>
</evidence>
<protein>
    <recommendedName>
        <fullName evidence="3">Divergent polysaccharide deacetylase family protein</fullName>
    </recommendedName>
</protein>
<reference evidence="1 2" key="1">
    <citation type="submission" date="2016-09" db="EMBL/GenBank/DDBJ databases">
        <title>Genomic analysis reveals versatility of anaerobic energy metabolism of Geosporobacter ferrireducens IRF9 of phylum Firmicutes.</title>
        <authorList>
            <person name="Kim S.-J."/>
        </authorList>
    </citation>
    <scope>NUCLEOTIDE SEQUENCE [LARGE SCALE GENOMIC DNA]</scope>
    <source>
        <strain evidence="1 2">IRF9</strain>
    </source>
</reference>
<dbReference type="PANTHER" id="PTHR30105">
    <property type="entry name" value="UNCHARACTERIZED YIBQ-RELATED"/>
    <property type="match status" value="1"/>
</dbReference>
<dbReference type="KEGG" id="gfe:Gferi_05490"/>
<dbReference type="GO" id="GO:0005975">
    <property type="term" value="P:carbohydrate metabolic process"/>
    <property type="evidence" value="ECO:0007669"/>
    <property type="project" value="InterPro"/>
</dbReference>
<dbReference type="EMBL" id="CP017269">
    <property type="protein sequence ID" value="AOT73006.1"/>
    <property type="molecule type" value="Genomic_DNA"/>
</dbReference>
<dbReference type="Gene3D" id="3.20.20.370">
    <property type="entry name" value="Glycoside hydrolase/deacetylase"/>
    <property type="match status" value="1"/>
</dbReference>
<keyword evidence="2" id="KW-1185">Reference proteome</keyword>
<dbReference type="PANTHER" id="PTHR30105:SF2">
    <property type="entry name" value="DIVERGENT POLYSACCHARIDE DEACETYLASE SUPERFAMILY"/>
    <property type="match status" value="1"/>
</dbReference>
<evidence type="ECO:0000313" key="2">
    <source>
        <dbReference type="Proteomes" id="UP000095743"/>
    </source>
</evidence>
<accession>A0A1D8GPZ8</accession>